<feature type="coiled-coil region" evidence="1">
    <location>
        <begin position="26"/>
        <end position="53"/>
    </location>
</feature>
<dbReference type="EMBL" id="VIWW01000002">
    <property type="protein sequence ID" value="TWF92324.1"/>
    <property type="molecule type" value="Genomic_DNA"/>
</dbReference>
<comment type="caution">
    <text evidence="2">The sequence shown here is derived from an EMBL/GenBank/DDBJ whole genome shotgun (WGS) entry which is preliminary data.</text>
</comment>
<gene>
    <name evidence="2" type="ORF">FHX80_12644</name>
</gene>
<evidence type="ECO:0000313" key="2">
    <source>
        <dbReference type="EMBL" id="TWF92324.1"/>
    </source>
</evidence>
<reference evidence="2 3" key="1">
    <citation type="submission" date="2019-06" db="EMBL/GenBank/DDBJ databases">
        <title>Sequencing the genomes of 1000 actinobacteria strains.</title>
        <authorList>
            <person name="Klenk H.-P."/>
        </authorList>
    </citation>
    <scope>NUCLEOTIDE SEQUENCE [LARGE SCALE GENOMIC DNA]</scope>
    <source>
        <strain evidence="2 3">DSM 42059</strain>
    </source>
</reference>
<sequence>MSGASSGAISSLEKWRATREYLAWQLRCADQRVRELEAAEEKERRQAERARARESWKIQPQRSHEAALLHRGDCSLYKSAFGFISHEDAVIALDEVALSSSSDVACR</sequence>
<protein>
    <submittedName>
        <fullName evidence="2">Uncharacterized protein</fullName>
    </submittedName>
</protein>
<organism evidence="2 3">
    <name type="scientific">Streptomyces brevispora</name>
    <dbReference type="NCBI Taxonomy" id="887462"/>
    <lineage>
        <taxon>Bacteria</taxon>
        <taxon>Bacillati</taxon>
        <taxon>Actinomycetota</taxon>
        <taxon>Actinomycetes</taxon>
        <taxon>Kitasatosporales</taxon>
        <taxon>Streptomycetaceae</taxon>
        <taxon>Streptomyces</taxon>
    </lineage>
</organism>
<proteinExistence type="predicted"/>
<dbReference type="Proteomes" id="UP000318186">
    <property type="component" value="Unassembled WGS sequence"/>
</dbReference>
<keyword evidence="1" id="KW-0175">Coiled coil</keyword>
<evidence type="ECO:0000313" key="3">
    <source>
        <dbReference type="Proteomes" id="UP000318186"/>
    </source>
</evidence>
<dbReference type="AlphaFoldDB" id="A0A561TYY9"/>
<accession>A0A561TYY9</accession>
<evidence type="ECO:0000256" key="1">
    <source>
        <dbReference type="SAM" id="Coils"/>
    </source>
</evidence>
<name>A0A561TYY9_9ACTN</name>